<gene>
    <name evidence="2" type="primary">fumC_2</name>
    <name evidence="2" type="ORF">NCTC10815_01427</name>
</gene>
<evidence type="ECO:0000313" key="3">
    <source>
        <dbReference type="Proteomes" id="UP000254879"/>
    </source>
</evidence>
<sequence>MMTRIEHDSIGEIEVDDDKFWGAQTERSRRNFKFTDEQMPEPIIQAFLELKKLPRKLIIKKADLLLKKLKQSNELLILFVRKM</sequence>
<evidence type="ECO:0000256" key="1">
    <source>
        <dbReference type="ARBA" id="ARBA00023239"/>
    </source>
</evidence>
<evidence type="ECO:0000313" key="2">
    <source>
        <dbReference type="EMBL" id="STY44108.1"/>
    </source>
</evidence>
<protein>
    <submittedName>
        <fullName evidence="2">Fumarate hydratase class II</fullName>
        <ecNumber evidence="2">4.2.1.2</ecNumber>
    </submittedName>
</protein>
<dbReference type="Proteomes" id="UP000254879">
    <property type="component" value="Unassembled WGS sequence"/>
</dbReference>
<dbReference type="InterPro" id="IPR024083">
    <property type="entry name" value="Fumarase/histidase_N"/>
</dbReference>
<dbReference type="GO" id="GO:0006099">
    <property type="term" value="P:tricarboxylic acid cycle"/>
    <property type="evidence" value="ECO:0007669"/>
    <property type="project" value="TreeGrafter"/>
</dbReference>
<dbReference type="GO" id="GO:0006108">
    <property type="term" value="P:malate metabolic process"/>
    <property type="evidence" value="ECO:0007669"/>
    <property type="project" value="TreeGrafter"/>
</dbReference>
<name>A0A378MCP1_LISGR</name>
<reference evidence="2 3" key="1">
    <citation type="submission" date="2018-06" db="EMBL/GenBank/DDBJ databases">
        <authorList>
            <consortium name="Pathogen Informatics"/>
            <person name="Doyle S."/>
        </authorList>
    </citation>
    <scope>NUCLEOTIDE SEQUENCE [LARGE SCALE GENOMIC DNA]</scope>
    <source>
        <strain evidence="3">NCTC 10815</strain>
    </source>
</reference>
<dbReference type="GO" id="GO:0006106">
    <property type="term" value="P:fumarate metabolic process"/>
    <property type="evidence" value="ECO:0007669"/>
    <property type="project" value="InterPro"/>
</dbReference>
<dbReference type="GO" id="GO:0004333">
    <property type="term" value="F:fumarate hydratase activity"/>
    <property type="evidence" value="ECO:0007669"/>
    <property type="project" value="UniProtKB-EC"/>
</dbReference>
<dbReference type="AlphaFoldDB" id="A0A378MCP1"/>
<dbReference type="SUPFAM" id="SSF48557">
    <property type="entry name" value="L-aspartase-like"/>
    <property type="match status" value="1"/>
</dbReference>
<keyword evidence="1 2" id="KW-0456">Lyase</keyword>
<organism evidence="2 3">
    <name type="scientific">Listeria grayi</name>
    <name type="common">Listeria murrayi</name>
    <dbReference type="NCBI Taxonomy" id="1641"/>
    <lineage>
        <taxon>Bacteria</taxon>
        <taxon>Bacillati</taxon>
        <taxon>Bacillota</taxon>
        <taxon>Bacilli</taxon>
        <taxon>Bacillales</taxon>
        <taxon>Listeriaceae</taxon>
        <taxon>Listeria</taxon>
    </lineage>
</organism>
<dbReference type="PANTHER" id="PTHR11444">
    <property type="entry name" value="ASPARTATEAMMONIA/ARGININOSUCCINATE/ADENYLOSUCCINATE LYASE"/>
    <property type="match status" value="1"/>
</dbReference>
<dbReference type="PANTHER" id="PTHR11444:SF1">
    <property type="entry name" value="FUMARATE HYDRATASE, MITOCHONDRIAL"/>
    <property type="match status" value="1"/>
</dbReference>
<proteinExistence type="predicted"/>
<dbReference type="EC" id="4.2.1.2" evidence="2"/>
<dbReference type="EMBL" id="UGPG01000001">
    <property type="protein sequence ID" value="STY44108.1"/>
    <property type="molecule type" value="Genomic_DNA"/>
</dbReference>
<accession>A0A378MCP1</accession>
<dbReference type="Gene3D" id="1.10.275.10">
    <property type="entry name" value="Fumarase/aspartase (N-terminal domain)"/>
    <property type="match status" value="1"/>
</dbReference>
<dbReference type="InterPro" id="IPR005677">
    <property type="entry name" value="Fum_hydII"/>
</dbReference>
<dbReference type="InterPro" id="IPR008948">
    <property type="entry name" value="L-Aspartase-like"/>
</dbReference>